<dbReference type="AlphaFoldDB" id="A0A1D3CZI2"/>
<dbReference type="VEuPathDB" id="ToxoDB:cyc_07524"/>
<dbReference type="Pfam" id="PF01150">
    <property type="entry name" value="GDA1_CD39"/>
    <property type="match status" value="2"/>
</dbReference>
<dbReference type="GO" id="GO:0005524">
    <property type="term" value="F:ATP binding"/>
    <property type="evidence" value="ECO:0007669"/>
    <property type="project" value="UniProtKB-KW"/>
</dbReference>
<feature type="compositionally biased region" description="Basic and acidic residues" evidence="5">
    <location>
        <begin position="509"/>
        <end position="540"/>
    </location>
</feature>
<evidence type="ECO:0000313" key="8">
    <source>
        <dbReference type="Proteomes" id="UP000095192"/>
    </source>
</evidence>
<evidence type="ECO:0000256" key="6">
    <source>
        <dbReference type="SAM" id="Phobius"/>
    </source>
</evidence>
<evidence type="ECO:0000256" key="5">
    <source>
        <dbReference type="SAM" id="MobiDB-lite"/>
    </source>
</evidence>
<feature type="transmembrane region" description="Helical" evidence="6">
    <location>
        <begin position="95"/>
        <end position="120"/>
    </location>
</feature>
<gene>
    <name evidence="7" type="ORF">cyc_07524</name>
</gene>
<dbReference type="PANTHER" id="PTHR11782">
    <property type="entry name" value="ADENOSINE/GUANOSINE DIPHOSPHATASE"/>
    <property type="match status" value="1"/>
</dbReference>
<dbReference type="InterPro" id="IPR000407">
    <property type="entry name" value="GDA1_CD39_NTPase"/>
</dbReference>
<keyword evidence="8" id="KW-1185">Reference proteome</keyword>
<comment type="caution">
    <text evidence="7">The sequence shown here is derived from an EMBL/GenBank/DDBJ whole genome shotgun (WGS) entry which is preliminary data.</text>
</comment>
<dbReference type="EMBL" id="JROU02001416">
    <property type="protein sequence ID" value="OEH76559.1"/>
    <property type="molecule type" value="Genomic_DNA"/>
</dbReference>
<organism evidence="7 8">
    <name type="scientific">Cyclospora cayetanensis</name>
    <dbReference type="NCBI Taxonomy" id="88456"/>
    <lineage>
        <taxon>Eukaryota</taxon>
        <taxon>Sar</taxon>
        <taxon>Alveolata</taxon>
        <taxon>Apicomplexa</taxon>
        <taxon>Conoidasida</taxon>
        <taxon>Coccidia</taxon>
        <taxon>Eucoccidiorida</taxon>
        <taxon>Eimeriorina</taxon>
        <taxon>Eimeriidae</taxon>
        <taxon>Cyclospora</taxon>
    </lineage>
</organism>
<dbReference type="InParanoid" id="A0A1D3CZI2"/>
<dbReference type="GO" id="GO:0016020">
    <property type="term" value="C:membrane"/>
    <property type="evidence" value="ECO:0007669"/>
    <property type="project" value="TreeGrafter"/>
</dbReference>
<protein>
    <submittedName>
        <fullName evidence="7">Ectonucleoside triphosphate diphosphohydrolase</fullName>
    </submittedName>
</protein>
<dbReference type="CDD" id="cd24003">
    <property type="entry name" value="ASKHA_NBD_GDA1_CD39_NTPase"/>
    <property type="match status" value="1"/>
</dbReference>
<sequence length="665" mass="72930">MHGRFFSPGSSRGPSRGALHVERNYVVFPDAPLSPDALAHPLHPLGSQGAPPRATYWSYASGDSHLFPAGGPPIVHSGSFVQNALYKLPLWCETLFWWLLPVLLFAFLFLLYSAGSLMLLPKGRREDFGIVVDAGSHGSRVNIFKWPERLYDPHNPLTGPVSLPELLGFTAYTPGVESAFEDREEGRKQLQQMVRDAAASLAAAGVPTARWGEIPIYFKATAGMRTVAQEKRDQIMKEVRLTLHDKAFNHFRFKDDFARVISGEEEGVYGWVAVNAERKTLGAPPEETLGALDMGGSSSQITFCPFFTSILEDFYALHLGNTSIRLYSHSFLGYGWADALTRVSIKIAAEALTEKPQTASARPSLGALLASPFTQQLKHKGDASTGPIRLVAQHPCFPVGHAFSFSLPRVDQAGLRLYVDLDADTLEALLLLMRIPKQERDQIVQAAMPKGVAARHRLQDEEGKETFGRAIVDSGEAADAVEGAPKIPEALATPPVVPGEASGEQPGVLRREEEEAKAEEPPRRLPGEKKRAKRGKEGTKGKHQGIKVKVKFHGSGDFEQCHALASGLFFNPPCFINRCSFNGVYQPRLMISKFLAFGQYAKVWGALGLPMSPLLSAWREKTQRICALDVEGLEAYKQENGIETYSQVALPASLKSKPSILVLKQ</sequence>
<comment type="similarity">
    <text evidence="1">Belongs to the GDA1/CD39 NTPase family.</text>
</comment>
<name>A0A1D3CZI2_9EIME</name>
<dbReference type="GO" id="GO:0017110">
    <property type="term" value="F:nucleoside diphosphate phosphatase activity"/>
    <property type="evidence" value="ECO:0007669"/>
    <property type="project" value="TreeGrafter"/>
</dbReference>
<keyword evidence="6" id="KW-0812">Transmembrane</keyword>
<dbReference type="Proteomes" id="UP000095192">
    <property type="component" value="Unassembled WGS sequence"/>
</dbReference>
<dbReference type="PANTHER" id="PTHR11782:SF83">
    <property type="entry name" value="GUANOSINE-DIPHOSPHATASE"/>
    <property type="match status" value="1"/>
</dbReference>
<keyword evidence="2" id="KW-0378">Hydrolase</keyword>
<evidence type="ECO:0000256" key="3">
    <source>
        <dbReference type="PIRSR" id="PIRSR600407-1"/>
    </source>
</evidence>
<evidence type="ECO:0000256" key="1">
    <source>
        <dbReference type="ARBA" id="ARBA00009283"/>
    </source>
</evidence>
<accession>A0A1D3CZI2</accession>
<dbReference type="Gene3D" id="3.30.420.40">
    <property type="match status" value="1"/>
</dbReference>
<feature type="binding site" evidence="4">
    <location>
        <begin position="296"/>
        <end position="300"/>
    </location>
    <ligand>
        <name>ATP</name>
        <dbReference type="ChEBI" id="CHEBI:30616"/>
    </ligand>
</feature>
<keyword evidence="4" id="KW-0067">ATP-binding</keyword>
<reference evidence="7 8" key="1">
    <citation type="journal article" date="2016" name="BMC Genomics">
        <title>Comparative genomics reveals Cyclospora cayetanensis possesses coccidia-like metabolism and invasion components but unique surface antigens.</title>
        <authorList>
            <person name="Liu S."/>
            <person name="Wang L."/>
            <person name="Zheng H."/>
            <person name="Xu Z."/>
            <person name="Roellig D.M."/>
            <person name="Li N."/>
            <person name="Frace M.A."/>
            <person name="Tang K."/>
            <person name="Arrowood M.J."/>
            <person name="Moss D.M."/>
            <person name="Zhang L."/>
            <person name="Feng Y."/>
            <person name="Xiao L."/>
        </authorList>
    </citation>
    <scope>NUCLEOTIDE SEQUENCE [LARGE SCALE GENOMIC DNA]</scope>
    <source>
        <strain evidence="7 8">CHN_HEN01</strain>
    </source>
</reference>
<dbReference type="VEuPathDB" id="ToxoDB:LOC34623475"/>
<evidence type="ECO:0000256" key="4">
    <source>
        <dbReference type="PIRSR" id="PIRSR600407-2"/>
    </source>
</evidence>
<keyword evidence="6" id="KW-0472">Membrane</keyword>
<keyword evidence="6" id="KW-1133">Transmembrane helix</keyword>
<dbReference type="Gene3D" id="3.30.420.150">
    <property type="entry name" value="Exopolyphosphatase. Domain 2"/>
    <property type="match status" value="1"/>
</dbReference>
<evidence type="ECO:0000313" key="7">
    <source>
        <dbReference type="EMBL" id="OEH76559.1"/>
    </source>
</evidence>
<evidence type="ECO:0000256" key="2">
    <source>
        <dbReference type="ARBA" id="ARBA00022801"/>
    </source>
</evidence>
<keyword evidence="4" id="KW-0547">Nucleotide-binding</keyword>
<feature type="region of interest" description="Disordered" evidence="5">
    <location>
        <begin position="489"/>
        <end position="543"/>
    </location>
</feature>
<proteinExistence type="inferred from homology"/>
<feature type="active site" description="Proton acceptor" evidence="3">
    <location>
        <position position="266"/>
    </location>
</feature>
<dbReference type="GO" id="GO:0009134">
    <property type="term" value="P:nucleoside diphosphate catabolic process"/>
    <property type="evidence" value="ECO:0007669"/>
    <property type="project" value="TreeGrafter"/>
</dbReference>